<keyword evidence="1" id="KW-0472">Membrane</keyword>
<dbReference type="InterPro" id="IPR009506">
    <property type="entry name" value="YjiS-like"/>
</dbReference>
<dbReference type="EMBL" id="BJYU01000020">
    <property type="protein sequence ID" value="GEO14175.1"/>
    <property type="molecule type" value="Genomic_DNA"/>
</dbReference>
<keyword evidence="1" id="KW-1133">Transmembrane helix</keyword>
<evidence type="ECO:0000259" key="2">
    <source>
        <dbReference type="Pfam" id="PF06568"/>
    </source>
</evidence>
<proteinExistence type="predicted"/>
<dbReference type="AlphaFoldDB" id="A0A512BQK3"/>
<dbReference type="Proteomes" id="UP000321085">
    <property type="component" value="Unassembled WGS sequence"/>
</dbReference>
<reference evidence="3 4" key="1">
    <citation type="submission" date="2019-07" db="EMBL/GenBank/DDBJ databases">
        <title>Whole genome shotgun sequence of Microvirga aerophila NBRC 106136.</title>
        <authorList>
            <person name="Hosoyama A."/>
            <person name="Uohara A."/>
            <person name="Ohji S."/>
            <person name="Ichikawa N."/>
        </authorList>
    </citation>
    <scope>NUCLEOTIDE SEQUENCE [LARGE SCALE GENOMIC DNA]</scope>
    <source>
        <strain evidence="3 4">NBRC 106136</strain>
    </source>
</reference>
<keyword evidence="4" id="KW-1185">Reference proteome</keyword>
<keyword evidence="1" id="KW-0812">Transmembrane</keyword>
<dbReference type="Pfam" id="PF06568">
    <property type="entry name" value="YjiS-like"/>
    <property type="match status" value="1"/>
</dbReference>
<protein>
    <recommendedName>
        <fullName evidence="2">YjiS-like domain-containing protein</fullName>
    </recommendedName>
</protein>
<organism evidence="3 4">
    <name type="scientific">Microvirga aerophila</name>
    <dbReference type="NCBI Taxonomy" id="670291"/>
    <lineage>
        <taxon>Bacteria</taxon>
        <taxon>Pseudomonadati</taxon>
        <taxon>Pseudomonadota</taxon>
        <taxon>Alphaproteobacteria</taxon>
        <taxon>Hyphomicrobiales</taxon>
        <taxon>Methylobacteriaceae</taxon>
        <taxon>Microvirga</taxon>
    </lineage>
</organism>
<gene>
    <name evidence="3" type="ORF">MAE02_18710</name>
</gene>
<comment type="caution">
    <text evidence="3">The sequence shown here is derived from an EMBL/GenBank/DDBJ whole genome shotgun (WGS) entry which is preliminary data.</text>
</comment>
<feature type="transmembrane region" description="Helical" evidence="1">
    <location>
        <begin position="14"/>
        <end position="32"/>
    </location>
</feature>
<sequence>MPHHFALPGIAGPVYGYCSAIGILALFFGNGLGSVPVVHRSYALTNIPQCSKVLQIPLNSKNREAPGIVGVHRHRKGNRLMIISLVLKKLREWLDYQATVRELEGLDDRDLSDLGIGRSDIRSIARGSTR</sequence>
<evidence type="ECO:0000313" key="3">
    <source>
        <dbReference type="EMBL" id="GEO14175.1"/>
    </source>
</evidence>
<feature type="domain" description="YjiS-like" evidence="2">
    <location>
        <begin position="87"/>
        <end position="122"/>
    </location>
</feature>
<name>A0A512BQK3_9HYPH</name>
<accession>A0A512BQK3</accession>
<evidence type="ECO:0000313" key="4">
    <source>
        <dbReference type="Proteomes" id="UP000321085"/>
    </source>
</evidence>
<evidence type="ECO:0000256" key="1">
    <source>
        <dbReference type="SAM" id="Phobius"/>
    </source>
</evidence>